<protein>
    <recommendedName>
        <fullName evidence="3">RES domain-containing protein</fullName>
    </recommendedName>
</protein>
<dbReference type="AlphaFoldDB" id="A0A2N3I7W7"/>
<organism evidence="1 2">
    <name type="scientific">Labilibaculum manganireducens</name>
    <dbReference type="NCBI Taxonomy" id="1940525"/>
    <lineage>
        <taxon>Bacteria</taxon>
        <taxon>Pseudomonadati</taxon>
        <taxon>Bacteroidota</taxon>
        <taxon>Bacteroidia</taxon>
        <taxon>Marinilabiliales</taxon>
        <taxon>Marinifilaceae</taxon>
        <taxon>Labilibaculum</taxon>
    </lineage>
</organism>
<keyword evidence="2" id="KW-1185">Reference proteome</keyword>
<evidence type="ECO:0008006" key="3">
    <source>
        <dbReference type="Google" id="ProtNLM"/>
    </source>
</evidence>
<sequence>MNIDIFKECFRNISIKDLVENIDDYHNLSYSKNISEENLRKVLRRIFKVKINGRDSTFFLRSDTETYKGELHFFYRVRKFESQDYESLNSSLSFPSMSNEQDAWCKPDKLSLEYGRLNRPNQSVLYASYRPSDAIYETNCKTGEYFYLMVYKNSKTMRMSQIHKVNYMDEFTEMENAKRLIMHNFLLSEFTRLVPSGREYLYKSPLLIYEEYFKDPFIDGFTYPTIASNANRGFNVCFEKYKAKQNLELQGVIVCKLSPPNDTCEFVVEQFYDGFLNEKNGFDFYPSTSELAKSKFGQFSYIRNMGL</sequence>
<reference evidence="1 2" key="1">
    <citation type="journal article" date="2017" name="Front. Microbiol.">
        <title>Labilibaculum manganireducens gen. nov., sp. nov. and Labilibaculum filiforme sp. nov., Novel Bacteroidetes Isolated from Subsurface Sediments of the Baltic Sea.</title>
        <authorList>
            <person name="Vandieken V."/>
            <person name="Marshall I.P."/>
            <person name="Niemann H."/>
            <person name="Engelen B."/>
            <person name="Cypionka H."/>
        </authorList>
    </citation>
    <scope>NUCLEOTIDE SEQUENCE [LARGE SCALE GENOMIC DNA]</scope>
    <source>
        <strain evidence="1 2">59.10-2M</strain>
    </source>
</reference>
<evidence type="ECO:0000313" key="1">
    <source>
        <dbReference type="EMBL" id="PKQ66397.1"/>
    </source>
</evidence>
<name>A0A2N3I7W7_9BACT</name>
<dbReference type="Proteomes" id="UP000233618">
    <property type="component" value="Unassembled WGS sequence"/>
</dbReference>
<dbReference type="EMBL" id="MVDE01000015">
    <property type="protein sequence ID" value="PKQ66397.1"/>
    <property type="molecule type" value="Genomic_DNA"/>
</dbReference>
<dbReference type="RefSeq" id="WP_101309965.1">
    <property type="nucleotide sequence ID" value="NZ_MVDE01000015.1"/>
</dbReference>
<accession>A0A2N3I7W7</accession>
<proteinExistence type="predicted"/>
<gene>
    <name evidence="1" type="ORF">BZG01_11370</name>
</gene>
<evidence type="ECO:0000313" key="2">
    <source>
        <dbReference type="Proteomes" id="UP000233618"/>
    </source>
</evidence>
<comment type="caution">
    <text evidence="1">The sequence shown here is derived from an EMBL/GenBank/DDBJ whole genome shotgun (WGS) entry which is preliminary data.</text>
</comment>